<dbReference type="Pfam" id="PF07969">
    <property type="entry name" value="Amidohydro_3"/>
    <property type="match status" value="1"/>
</dbReference>
<dbReference type="Gene3D" id="3.20.20.140">
    <property type="entry name" value="Metal-dependent hydrolases"/>
    <property type="match status" value="1"/>
</dbReference>
<proteinExistence type="predicted"/>
<dbReference type="InterPro" id="IPR011059">
    <property type="entry name" value="Metal-dep_hydrolase_composite"/>
</dbReference>
<keyword evidence="3" id="KW-0378">Hydrolase</keyword>
<dbReference type="PANTHER" id="PTHR22642:SF21">
    <property type="entry name" value="PERIPLASMIC PROTEIN"/>
    <property type="match status" value="1"/>
</dbReference>
<evidence type="ECO:0000313" key="3">
    <source>
        <dbReference type="EMBL" id="MFD2738813.1"/>
    </source>
</evidence>
<sequence length="605" mass="66165">MLTFKNTALRSVALSALIAGTPALAQDQQAADLIVMNAGTVFADGAATSETTAFAVRDGTFVALGSDDDIEAYRGDDTQVIDADGRTVIPGLNDSHSHQIRGGRFYNLETRWDGIPTLKEALERIRTEADRVPEGEWVRVIGGWSPYQFEENRMPTVDELNEAAPDTPVFVLFLYSQGFLNKAGVETLGYTSETETADGSRIEILENGGAILHAEPNPSILYKTIGALPQMSEEDMVNSTKHYYRELNRLGLTSSIDAGGGGHVFPEDYVGSNNIATNDGLPLRMSYYLFAQDPGGEIAEFKDWIANNEVGVNQDAHLDHGYELDGAGEFLVHSVGDWENFMAPAPDLAEREAQGQDPRGDLHAVTTMLVEAGWPLRQHATYGDSIALIMDVFEQVNEEQGEFAPRWAIDHAETVRDAELERIKALGGGIAIQDRMAFAGEYFVDRYGADAAKAAPPVRKMLDMGIPVGAGTDGTRVSSYNPWPSLYWLVTGKTVGGFQLWDETNRLSREEALGIFTSGSAWFSQEEDVKGKIEEGMYADFAILSDDYFTVPEEDIMSLESVLTVTGGNVVYADDMFADFAPEALPEVSPDWSPVVSYQNALDVR</sequence>
<feature type="signal peptide" evidence="1">
    <location>
        <begin position="1"/>
        <end position="25"/>
    </location>
</feature>
<dbReference type="EC" id="3.5.-.-" evidence="3"/>
<keyword evidence="1" id="KW-0732">Signal</keyword>
<dbReference type="InterPro" id="IPR032466">
    <property type="entry name" value="Metal_Hydrolase"/>
</dbReference>
<dbReference type="SUPFAM" id="SSF51338">
    <property type="entry name" value="Composite domain of metallo-dependent hydrolases"/>
    <property type="match status" value="1"/>
</dbReference>
<comment type="caution">
    <text evidence="3">The sequence shown here is derived from an EMBL/GenBank/DDBJ whole genome shotgun (WGS) entry which is preliminary data.</text>
</comment>
<dbReference type="SUPFAM" id="SSF51556">
    <property type="entry name" value="Metallo-dependent hydrolases"/>
    <property type="match status" value="1"/>
</dbReference>
<protein>
    <submittedName>
        <fullName evidence="3">Amidohydrolase</fullName>
        <ecNumber evidence="3">3.5.-.-</ecNumber>
    </submittedName>
</protein>
<feature type="chain" id="PRO_5047148637" evidence="1">
    <location>
        <begin position="26"/>
        <end position="605"/>
    </location>
</feature>
<evidence type="ECO:0000256" key="1">
    <source>
        <dbReference type="SAM" id="SignalP"/>
    </source>
</evidence>
<accession>A0ABW5TYS2</accession>
<reference evidence="4" key="1">
    <citation type="journal article" date="2019" name="Int. J. Syst. Evol. Microbiol.">
        <title>The Global Catalogue of Microorganisms (GCM) 10K type strain sequencing project: providing services to taxonomists for standard genome sequencing and annotation.</title>
        <authorList>
            <consortium name="The Broad Institute Genomics Platform"/>
            <consortium name="The Broad Institute Genome Sequencing Center for Infectious Disease"/>
            <person name="Wu L."/>
            <person name="Ma J."/>
        </authorList>
    </citation>
    <scope>NUCLEOTIDE SEQUENCE [LARGE SCALE GENOMIC DNA]</scope>
    <source>
        <strain evidence="4">TISTR 2562</strain>
    </source>
</reference>
<feature type="domain" description="Amidohydrolase 3" evidence="2">
    <location>
        <begin position="79"/>
        <end position="572"/>
    </location>
</feature>
<dbReference type="Gene3D" id="2.30.40.10">
    <property type="entry name" value="Urease, subunit C, domain 1"/>
    <property type="match status" value="1"/>
</dbReference>
<dbReference type="CDD" id="cd01300">
    <property type="entry name" value="YtcJ_like"/>
    <property type="match status" value="1"/>
</dbReference>
<dbReference type="GO" id="GO:0016787">
    <property type="term" value="F:hydrolase activity"/>
    <property type="evidence" value="ECO:0007669"/>
    <property type="project" value="UniProtKB-KW"/>
</dbReference>
<dbReference type="InterPro" id="IPR033932">
    <property type="entry name" value="YtcJ-like"/>
</dbReference>
<dbReference type="Gene3D" id="3.10.310.70">
    <property type="match status" value="1"/>
</dbReference>
<evidence type="ECO:0000259" key="2">
    <source>
        <dbReference type="Pfam" id="PF07969"/>
    </source>
</evidence>
<keyword evidence="4" id="KW-1185">Reference proteome</keyword>
<name>A0ABW5TYS2_9RHOB</name>
<gene>
    <name evidence="3" type="ORF">ACFSUD_04440</name>
</gene>
<dbReference type="Proteomes" id="UP001597474">
    <property type="component" value="Unassembled WGS sequence"/>
</dbReference>
<dbReference type="InterPro" id="IPR013108">
    <property type="entry name" value="Amidohydro_3"/>
</dbReference>
<evidence type="ECO:0000313" key="4">
    <source>
        <dbReference type="Proteomes" id="UP001597474"/>
    </source>
</evidence>
<dbReference type="RefSeq" id="WP_386371843.1">
    <property type="nucleotide sequence ID" value="NZ_JBHUMP010000002.1"/>
</dbReference>
<organism evidence="3 4">
    <name type="scientific">Sulfitobacter aestuarii</name>
    <dbReference type="NCBI Taxonomy" id="2161676"/>
    <lineage>
        <taxon>Bacteria</taxon>
        <taxon>Pseudomonadati</taxon>
        <taxon>Pseudomonadota</taxon>
        <taxon>Alphaproteobacteria</taxon>
        <taxon>Rhodobacterales</taxon>
        <taxon>Roseobacteraceae</taxon>
        <taxon>Sulfitobacter</taxon>
    </lineage>
</organism>
<dbReference type="EMBL" id="JBHUMP010000002">
    <property type="protein sequence ID" value="MFD2738813.1"/>
    <property type="molecule type" value="Genomic_DNA"/>
</dbReference>
<dbReference type="PANTHER" id="PTHR22642">
    <property type="entry name" value="IMIDAZOLONEPROPIONASE"/>
    <property type="match status" value="1"/>
</dbReference>